<feature type="region of interest" description="Disordered" evidence="8">
    <location>
        <begin position="320"/>
        <end position="347"/>
    </location>
</feature>
<feature type="compositionally biased region" description="Basic and acidic residues" evidence="8">
    <location>
        <begin position="1"/>
        <end position="17"/>
    </location>
</feature>
<feature type="repeat" description="Pumilio" evidence="7">
    <location>
        <begin position="697"/>
        <end position="732"/>
    </location>
</feature>
<dbReference type="GO" id="GO:0003730">
    <property type="term" value="F:mRNA 3'-UTR binding"/>
    <property type="evidence" value="ECO:0007669"/>
    <property type="project" value="TreeGrafter"/>
</dbReference>
<reference evidence="10" key="1">
    <citation type="submission" date="2021-06" db="EMBL/GenBank/DDBJ databases">
        <authorList>
            <person name="Kallberg Y."/>
            <person name="Tangrot J."/>
            <person name="Rosling A."/>
        </authorList>
    </citation>
    <scope>NUCLEOTIDE SEQUENCE</scope>
    <source>
        <strain evidence="10">BR232B</strain>
    </source>
</reference>
<comment type="similarity">
    <text evidence="5">Belongs to the PUF3 family.</text>
</comment>
<feature type="compositionally biased region" description="Polar residues" evidence="8">
    <location>
        <begin position="172"/>
        <end position="185"/>
    </location>
</feature>
<feature type="repeat" description="Pumilio" evidence="7">
    <location>
        <begin position="661"/>
        <end position="696"/>
    </location>
</feature>
<dbReference type="FunFam" id="1.25.10.10:FF:000004">
    <property type="entry name" value="Pumilio homolog 1 isoform 2"/>
    <property type="match status" value="1"/>
</dbReference>
<feature type="repeat" description="Pumilio" evidence="7">
    <location>
        <begin position="733"/>
        <end position="768"/>
    </location>
</feature>
<evidence type="ECO:0000256" key="6">
    <source>
        <dbReference type="ARBA" id="ARBA00081811"/>
    </source>
</evidence>
<organism evidence="10 11">
    <name type="scientific">Paraglomus brasilianum</name>
    <dbReference type="NCBI Taxonomy" id="144538"/>
    <lineage>
        <taxon>Eukaryota</taxon>
        <taxon>Fungi</taxon>
        <taxon>Fungi incertae sedis</taxon>
        <taxon>Mucoromycota</taxon>
        <taxon>Glomeromycotina</taxon>
        <taxon>Glomeromycetes</taxon>
        <taxon>Paraglomerales</taxon>
        <taxon>Paraglomeraceae</taxon>
        <taxon>Paraglomus</taxon>
    </lineage>
</organism>
<evidence type="ECO:0000256" key="7">
    <source>
        <dbReference type="PROSITE-ProRule" id="PRU00317"/>
    </source>
</evidence>
<feature type="region of interest" description="Disordered" evidence="8">
    <location>
        <begin position="919"/>
        <end position="996"/>
    </location>
</feature>
<feature type="compositionally biased region" description="Polar residues" evidence="8">
    <location>
        <begin position="919"/>
        <end position="935"/>
    </location>
</feature>
<dbReference type="Pfam" id="PF00806">
    <property type="entry name" value="PUF"/>
    <property type="match status" value="8"/>
</dbReference>
<feature type="region of interest" description="Disordered" evidence="8">
    <location>
        <begin position="1"/>
        <end position="27"/>
    </location>
</feature>
<keyword evidence="3" id="KW-0677">Repeat</keyword>
<keyword evidence="4" id="KW-0694">RNA-binding</keyword>
<evidence type="ECO:0000256" key="2">
    <source>
        <dbReference type="ARBA" id="ARBA00022490"/>
    </source>
</evidence>
<dbReference type="PANTHER" id="PTHR12537:SF12">
    <property type="entry name" value="MATERNAL PROTEIN PUMILIO"/>
    <property type="match status" value="1"/>
</dbReference>
<dbReference type="EMBL" id="CAJVPI010000164">
    <property type="protein sequence ID" value="CAG8492675.1"/>
    <property type="molecule type" value="Genomic_DNA"/>
</dbReference>
<dbReference type="PROSITE" id="PS50302">
    <property type="entry name" value="PUM"/>
    <property type="match status" value="8"/>
</dbReference>
<protein>
    <recommendedName>
        <fullName evidence="6">Pumilio homology domain family member 3</fullName>
    </recommendedName>
</protein>
<dbReference type="SUPFAM" id="SSF48371">
    <property type="entry name" value="ARM repeat"/>
    <property type="match status" value="1"/>
</dbReference>
<feature type="compositionally biased region" description="Polar residues" evidence="8">
    <location>
        <begin position="333"/>
        <end position="343"/>
    </location>
</feature>
<dbReference type="PANTHER" id="PTHR12537">
    <property type="entry name" value="RNA BINDING PROTEIN PUMILIO-RELATED"/>
    <property type="match status" value="1"/>
</dbReference>
<dbReference type="PROSITE" id="PS50303">
    <property type="entry name" value="PUM_HD"/>
    <property type="match status" value="1"/>
</dbReference>
<evidence type="ECO:0000256" key="1">
    <source>
        <dbReference type="ARBA" id="ARBA00004496"/>
    </source>
</evidence>
<keyword evidence="2" id="KW-0963">Cytoplasm</keyword>
<dbReference type="InterPro" id="IPR033133">
    <property type="entry name" value="PUM-HD"/>
</dbReference>
<dbReference type="Gene3D" id="1.25.10.10">
    <property type="entry name" value="Leucine-rich Repeat Variant"/>
    <property type="match status" value="1"/>
</dbReference>
<keyword evidence="11" id="KW-1185">Reference proteome</keyword>
<dbReference type="AlphaFoldDB" id="A0A9N8WQP3"/>
<evidence type="ECO:0000313" key="10">
    <source>
        <dbReference type="EMBL" id="CAG8492675.1"/>
    </source>
</evidence>
<feature type="domain" description="PUM-HD" evidence="9">
    <location>
        <begin position="569"/>
        <end position="909"/>
    </location>
</feature>
<feature type="repeat" description="Pumilio" evidence="7">
    <location>
        <begin position="769"/>
        <end position="804"/>
    </location>
</feature>
<dbReference type="InterPro" id="IPR001313">
    <property type="entry name" value="Pumilio_RNA-bd_rpt"/>
</dbReference>
<dbReference type="InterPro" id="IPR033712">
    <property type="entry name" value="Pumilio_RNA-bd"/>
</dbReference>
<dbReference type="SMART" id="SM00025">
    <property type="entry name" value="Pumilio"/>
    <property type="match status" value="8"/>
</dbReference>
<sequence length="996" mass="111018">MPRIVMEETKNKADLHQPKAKNRPQGQQLVALLRDKLDLTDYELYSNAPKDITSRSNSAPPTQINTVNRFDHTDYEPSLSSDPRLDPEYAAYYYMHGRMEHRPPTSPYAPGQSWQTPLWSGDLAIATAVGSTSGSNVGANMSKKLELFRGMAGDDDFQEQHPLDESLEPENHSTINQPDYTTESAGQFDAFNPQSTSSAASLWSREVASPPPPPGNDPHSPNKRKNLVDMIQEDFPRTPSPLYALQQAQAARQRQAQLQSHADDADHLDLQSLDLDDPLSYAAHYGNSRGSEEEQLKNIVKNALDGVDDMDPRMPGAFATPPPLRSKFETPPRASSTPPTQSHIRNHSLGFAPEFHGDLSHADLMYWRNLEGTDDYEQAQFLRQQTLKQHRLKMSSHPSYNALFNDGASAANYSPYGLNDSYPSVWDAREDTALGRNIFNTDVAYNRQNSLGLNPTRNNYEYSKFQQAQFGMGRDSLLSSTDYATAKTGQYYGSGTLANTALGPVGNLPSPLGPQSRANNFAEKSLQLQSQRLHHHSAEYLNGISGFGVSNNRRSQDLSSSLSDPGHCMRSPLLEEFRNNKNKKYELKDIARNIVEFSGDQHGSRFIQQKLETANSEEKQLVFDEILPNALQLMTDVFGNYVIQKFFEHGSQVQKTVLAKQMEGHVLSLALQMYGCRVVQKALEHVLTEQQAALVKELDGNVLKCVKDQNGNHVIQKAIERVPAEHIQFIINAFHGQVFNLATHPYGCRVIQRMFEHCTDEQTKPLLEELHRFTHNLVQDQYGNYVIQHVLERGKPADKSLVVSKVRGNVLQMSKHKFASNVVEKCVAYGSKRDRQLLIEEVITTKPDGNSPLISMMKDQYANYVVQKMLDVVDGEQRDLLVAKIKPHLQSLKKYTYGKHLISKVEKLMILTENQRTQQALPTMTTQSITSSLEMTSSLSPTNPSTPLGTGNNTPATSSPSIGPETVSAGCPAPAMTTAVTNMPPLSSGAVMDRIE</sequence>
<feature type="repeat" description="Pumilio" evidence="7">
    <location>
        <begin position="589"/>
        <end position="624"/>
    </location>
</feature>
<feature type="compositionally biased region" description="Polar residues" evidence="8">
    <location>
        <begin position="192"/>
        <end position="201"/>
    </location>
</feature>
<comment type="caution">
    <text evidence="10">The sequence shown here is derived from an EMBL/GenBank/DDBJ whole genome shotgun (WGS) entry which is preliminary data.</text>
</comment>
<feature type="repeat" description="Pumilio" evidence="7">
    <location>
        <begin position="625"/>
        <end position="660"/>
    </location>
</feature>
<feature type="repeat" description="Pumilio" evidence="7">
    <location>
        <begin position="841"/>
        <end position="883"/>
    </location>
</feature>
<evidence type="ECO:0000256" key="5">
    <source>
        <dbReference type="ARBA" id="ARBA00060736"/>
    </source>
</evidence>
<dbReference type="CDD" id="cd07920">
    <property type="entry name" value="Pumilio"/>
    <property type="match status" value="1"/>
</dbReference>
<dbReference type="InterPro" id="IPR011989">
    <property type="entry name" value="ARM-like"/>
</dbReference>
<accession>A0A9N8WQP3</accession>
<dbReference type="GO" id="GO:0000288">
    <property type="term" value="P:nuclear-transcribed mRNA catabolic process, deadenylation-dependent decay"/>
    <property type="evidence" value="ECO:0007669"/>
    <property type="project" value="TreeGrafter"/>
</dbReference>
<evidence type="ECO:0000259" key="9">
    <source>
        <dbReference type="PROSITE" id="PS50303"/>
    </source>
</evidence>
<dbReference type="OrthoDB" id="668540at2759"/>
<evidence type="ECO:0000256" key="3">
    <source>
        <dbReference type="ARBA" id="ARBA00022737"/>
    </source>
</evidence>
<proteinExistence type="inferred from homology"/>
<evidence type="ECO:0000256" key="8">
    <source>
        <dbReference type="SAM" id="MobiDB-lite"/>
    </source>
</evidence>
<evidence type="ECO:0000313" key="11">
    <source>
        <dbReference type="Proteomes" id="UP000789739"/>
    </source>
</evidence>
<dbReference type="Proteomes" id="UP000789739">
    <property type="component" value="Unassembled WGS sequence"/>
</dbReference>
<gene>
    <name evidence="10" type="ORF">PBRASI_LOCUS2191</name>
</gene>
<feature type="region of interest" description="Disordered" evidence="8">
    <location>
        <begin position="155"/>
        <end position="224"/>
    </location>
</feature>
<name>A0A9N8WQP3_9GLOM</name>
<dbReference type="GO" id="GO:0005737">
    <property type="term" value="C:cytoplasm"/>
    <property type="evidence" value="ECO:0007669"/>
    <property type="project" value="UniProtKB-SubCell"/>
</dbReference>
<dbReference type="InterPro" id="IPR016024">
    <property type="entry name" value="ARM-type_fold"/>
</dbReference>
<feature type="compositionally biased region" description="Low complexity" evidence="8">
    <location>
        <begin position="936"/>
        <end position="955"/>
    </location>
</feature>
<comment type="subcellular location">
    <subcellularLocation>
        <location evidence="1">Cytoplasm</location>
    </subcellularLocation>
</comment>
<evidence type="ECO:0000256" key="4">
    <source>
        <dbReference type="ARBA" id="ARBA00022884"/>
    </source>
</evidence>
<feature type="repeat" description="Pumilio" evidence="7">
    <location>
        <begin position="805"/>
        <end position="840"/>
    </location>
</feature>